<dbReference type="PIRSF" id="PIRSF004761">
    <property type="entry name" value="Hydrgn_mat_HypA"/>
    <property type="match status" value="1"/>
</dbReference>
<comment type="caution">
    <text evidence="5">The sequence shown here is derived from an EMBL/GenBank/DDBJ whole genome shotgun (WGS) entry which is preliminary data.</text>
</comment>
<protein>
    <recommendedName>
        <fullName evidence="4">Hydrogenase maturation factor HypA</fullName>
    </recommendedName>
</protein>
<dbReference type="HAMAP" id="MF_00213">
    <property type="entry name" value="HypA_HybF"/>
    <property type="match status" value="1"/>
</dbReference>
<keyword evidence="2 4" id="KW-0479">Metal-binding</keyword>
<dbReference type="NCBIfam" id="TIGR00100">
    <property type="entry name" value="hypA"/>
    <property type="match status" value="1"/>
</dbReference>
<feature type="binding site" evidence="4">
    <location>
        <position position="92"/>
    </location>
    <ligand>
        <name>Zn(2+)</name>
        <dbReference type="ChEBI" id="CHEBI:29105"/>
    </ligand>
</feature>
<evidence type="ECO:0000256" key="4">
    <source>
        <dbReference type="HAMAP-Rule" id="MF_00213"/>
    </source>
</evidence>
<evidence type="ECO:0000313" key="6">
    <source>
        <dbReference type="Proteomes" id="UP001165089"/>
    </source>
</evidence>
<feature type="binding site" evidence="4">
    <location>
        <position position="76"/>
    </location>
    <ligand>
        <name>Zn(2+)</name>
        <dbReference type="ChEBI" id="CHEBI:29105"/>
    </ligand>
</feature>
<evidence type="ECO:0000256" key="2">
    <source>
        <dbReference type="ARBA" id="ARBA00022723"/>
    </source>
</evidence>
<sequence>MHELSLLEGMVQGLEEEARRQGFVRIHQVRLEVGRLSGAEPEALRFAFGPATEGTLAEGAELVLLEAPGTGLCRACGAEVEIGARFDPCPACGEGFVDVTGGTELRIKDIDVE</sequence>
<keyword evidence="3 4" id="KW-0862">Zinc</keyword>
<dbReference type="Proteomes" id="UP001165089">
    <property type="component" value="Unassembled WGS sequence"/>
</dbReference>
<dbReference type="Gene3D" id="3.30.2320.80">
    <property type="match status" value="1"/>
</dbReference>
<name>A0ABQ5Q9E6_9BACT</name>
<feature type="binding site" evidence="4">
    <location>
        <position position="2"/>
    </location>
    <ligand>
        <name>Ni(2+)</name>
        <dbReference type="ChEBI" id="CHEBI:49786"/>
    </ligand>
</feature>
<proteinExistence type="inferred from homology"/>
<accession>A0ABQ5Q9E6</accession>
<dbReference type="InterPro" id="IPR000688">
    <property type="entry name" value="HypA/HybF"/>
</dbReference>
<feature type="binding site" evidence="4">
    <location>
        <position position="73"/>
    </location>
    <ligand>
        <name>Zn(2+)</name>
        <dbReference type="ChEBI" id="CHEBI:29105"/>
    </ligand>
</feature>
<dbReference type="Pfam" id="PF01155">
    <property type="entry name" value="HypA"/>
    <property type="match status" value="1"/>
</dbReference>
<evidence type="ECO:0000256" key="3">
    <source>
        <dbReference type="ARBA" id="ARBA00022833"/>
    </source>
</evidence>
<feature type="binding site" evidence="4">
    <location>
        <position position="89"/>
    </location>
    <ligand>
        <name>Zn(2+)</name>
        <dbReference type="ChEBI" id="CHEBI:29105"/>
    </ligand>
</feature>
<keyword evidence="1 4" id="KW-0533">Nickel</keyword>
<gene>
    <name evidence="5" type="primary">hypA2</name>
    <name evidence="4" type="synonym">hypA</name>
    <name evidence="5" type="ORF">GETHPA_25090</name>
</gene>
<comment type="similarity">
    <text evidence="4">Belongs to the HypA/HybF family.</text>
</comment>
<organism evidence="5 6">
    <name type="scientific">Geothrix rubra</name>
    <dbReference type="NCBI Taxonomy" id="2927977"/>
    <lineage>
        <taxon>Bacteria</taxon>
        <taxon>Pseudomonadati</taxon>
        <taxon>Acidobacteriota</taxon>
        <taxon>Holophagae</taxon>
        <taxon>Holophagales</taxon>
        <taxon>Holophagaceae</taxon>
        <taxon>Geothrix</taxon>
    </lineage>
</organism>
<reference evidence="5 6" key="1">
    <citation type="journal article" date="2023" name="Antonie Van Leeuwenhoek">
        <title>Mesoterricola silvestris gen. nov., sp. nov., Mesoterricola sediminis sp. nov., Geothrix oryzae sp. nov., Geothrix edaphica sp. nov., Geothrix rubra sp. nov., and Geothrix limicola sp. nov., six novel members of Acidobacteriota isolated from soils.</title>
        <authorList>
            <person name="Itoh H."/>
            <person name="Sugisawa Y."/>
            <person name="Mise K."/>
            <person name="Xu Z."/>
            <person name="Kuniyasu M."/>
            <person name="Ushijima N."/>
            <person name="Kawano K."/>
            <person name="Kobayashi E."/>
            <person name="Shiratori Y."/>
            <person name="Masuda Y."/>
            <person name="Senoo K."/>
        </authorList>
    </citation>
    <scope>NUCLEOTIDE SEQUENCE [LARGE SCALE GENOMIC DNA]</scope>
    <source>
        <strain evidence="5 6">Red803</strain>
    </source>
</reference>
<dbReference type="EMBL" id="BSDD01000005">
    <property type="protein sequence ID" value="GLH70976.1"/>
    <property type="molecule type" value="Genomic_DNA"/>
</dbReference>
<comment type="function">
    <text evidence="4">Involved in the maturation of [NiFe] hydrogenases. Required for nickel insertion into the metal center of the hydrogenase.</text>
</comment>
<dbReference type="RefSeq" id="WP_285726766.1">
    <property type="nucleotide sequence ID" value="NZ_BSDD01000005.1"/>
</dbReference>
<dbReference type="PANTHER" id="PTHR34535">
    <property type="entry name" value="HYDROGENASE MATURATION FACTOR HYPA"/>
    <property type="match status" value="1"/>
</dbReference>
<evidence type="ECO:0000313" key="5">
    <source>
        <dbReference type="EMBL" id="GLH70976.1"/>
    </source>
</evidence>
<keyword evidence="6" id="KW-1185">Reference proteome</keyword>
<evidence type="ECO:0000256" key="1">
    <source>
        <dbReference type="ARBA" id="ARBA00022596"/>
    </source>
</evidence>
<dbReference type="PANTHER" id="PTHR34535:SF3">
    <property type="entry name" value="HYDROGENASE MATURATION FACTOR HYPA"/>
    <property type="match status" value="1"/>
</dbReference>